<keyword evidence="4" id="KW-1185">Reference proteome</keyword>
<evidence type="ECO:0000313" key="2">
    <source>
        <dbReference type="EMBL" id="QNP90859.1"/>
    </source>
</evidence>
<evidence type="ECO:0000313" key="4">
    <source>
        <dbReference type="Proteomes" id="UP000642876"/>
    </source>
</evidence>
<name>A0A7H0K0P3_9CORY</name>
<dbReference type="KEGG" id="cluj:IAU68_03590"/>
<reference evidence="3 4" key="1">
    <citation type="submission" date="2020-08" db="EMBL/GenBank/DDBJ databases">
        <title>novel species in genus Corynebacterium.</title>
        <authorList>
            <person name="Zhang G."/>
        </authorList>
    </citation>
    <scope>NUCLEOTIDE SEQUENCE [LARGE SCALE GENOMIC DNA]</scope>
    <source>
        <strain evidence="3 4">zg-917</strain>
        <strain evidence="2">Zg-917</strain>
    </source>
</reference>
<gene>
    <name evidence="1" type="ORF">H7348_08800</name>
    <name evidence="2" type="ORF">IAU68_03590</name>
</gene>
<dbReference type="RefSeq" id="WP_171194438.1">
    <property type="nucleotide sequence ID" value="NZ_CP061032.1"/>
</dbReference>
<evidence type="ECO:0000313" key="3">
    <source>
        <dbReference type="Proteomes" id="UP000516235"/>
    </source>
</evidence>
<accession>A0A7H0K0P3</accession>
<dbReference type="AlphaFoldDB" id="A0A7H0K0P3"/>
<dbReference type="EMBL" id="JACMYE010000007">
    <property type="protein sequence ID" value="MBC3179397.1"/>
    <property type="molecule type" value="Genomic_DNA"/>
</dbReference>
<dbReference type="Proteomes" id="UP000642876">
    <property type="component" value="Unassembled WGS sequence"/>
</dbReference>
<dbReference type="EMBL" id="CP061032">
    <property type="protein sequence ID" value="QNP90859.1"/>
    <property type="molecule type" value="Genomic_DNA"/>
</dbReference>
<protein>
    <recommendedName>
        <fullName evidence="5">Helix-turn-helix domain-containing protein</fullName>
    </recommendedName>
</protein>
<organism evidence="2 3">
    <name type="scientific">Corynebacterium lujinxingii</name>
    <dbReference type="NCBI Taxonomy" id="2763010"/>
    <lineage>
        <taxon>Bacteria</taxon>
        <taxon>Bacillati</taxon>
        <taxon>Actinomycetota</taxon>
        <taxon>Actinomycetes</taxon>
        <taxon>Mycobacteriales</taxon>
        <taxon>Corynebacteriaceae</taxon>
        <taxon>Corynebacterium</taxon>
    </lineage>
</organism>
<evidence type="ECO:0008006" key="5">
    <source>
        <dbReference type="Google" id="ProtNLM"/>
    </source>
</evidence>
<evidence type="ECO:0000313" key="1">
    <source>
        <dbReference type="EMBL" id="MBC3179397.1"/>
    </source>
</evidence>
<sequence>MKHITNKELLDLVEAATGTRKLVLTVPEFATLVGQHETNIRKRVGQDIPAYRDGDQGRWRIPIQALKPFLEGRVAA</sequence>
<dbReference type="Proteomes" id="UP000516235">
    <property type="component" value="Chromosome"/>
</dbReference>
<proteinExistence type="predicted"/>